<gene>
    <name evidence="1" type="ORF">Pmani_010618</name>
</gene>
<organism evidence="1 2">
    <name type="scientific">Petrolisthes manimaculis</name>
    <dbReference type="NCBI Taxonomy" id="1843537"/>
    <lineage>
        <taxon>Eukaryota</taxon>
        <taxon>Metazoa</taxon>
        <taxon>Ecdysozoa</taxon>
        <taxon>Arthropoda</taxon>
        <taxon>Crustacea</taxon>
        <taxon>Multicrustacea</taxon>
        <taxon>Malacostraca</taxon>
        <taxon>Eumalacostraca</taxon>
        <taxon>Eucarida</taxon>
        <taxon>Decapoda</taxon>
        <taxon>Pleocyemata</taxon>
        <taxon>Anomura</taxon>
        <taxon>Galatheoidea</taxon>
        <taxon>Porcellanidae</taxon>
        <taxon>Petrolisthes</taxon>
    </lineage>
</organism>
<name>A0AAE1UFC8_9EUCA</name>
<reference evidence="1" key="1">
    <citation type="submission" date="2023-11" db="EMBL/GenBank/DDBJ databases">
        <title>Genome assemblies of two species of porcelain crab, Petrolisthes cinctipes and Petrolisthes manimaculis (Anomura: Porcellanidae).</title>
        <authorList>
            <person name="Angst P."/>
        </authorList>
    </citation>
    <scope>NUCLEOTIDE SEQUENCE</scope>
    <source>
        <strain evidence="1">PB745_02</strain>
        <tissue evidence="1">Gill</tissue>
    </source>
</reference>
<dbReference type="Proteomes" id="UP001292094">
    <property type="component" value="Unassembled WGS sequence"/>
</dbReference>
<keyword evidence="2" id="KW-1185">Reference proteome</keyword>
<proteinExistence type="predicted"/>
<evidence type="ECO:0000313" key="1">
    <source>
        <dbReference type="EMBL" id="KAK4318381.1"/>
    </source>
</evidence>
<comment type="caution">
    <text evidence="1">The sequence shown here is derived from an EMBL/GenBank/DDBJ whole genome shotgun (WGS) entry which is preliminary data.</text>
</comment>
<protein>
    <submittedName>
        <fullName evidence="1">Uncharacterized protein</fullName>
    </submittedName>
</protein>
<accession>A0AAE1UFC8</accession>
<evidence type="ECO:0000313" key="2">
    <source>
        <dbReference type="Proteomes" id="UP001292094"/>
    </source>
</evidence>
<dbReference type="EMBL" id="JAWZYT010000841">
    <property type="protein sequence ID" value="KAK4318381.1"/>
    <property type="molecule type" value="Genomic_DNA"/>
</dbReference>
<dbReference type="AlphaFoldDB" id="A0AAE1UFC8"/>
<sequence length="97" mass="11433">MSSRIHTNPNESFHSRVWLYSPKRIPTTKNQMDFAVAQAMCDYNAGYLHSNFYVRMGLPFSIILEKYLCKKDKVSETPLKKKMRNKRLQKELDYTPG</sequence>